<organism evidence="1 2">
    <name type="scientific">Flavobacterium faecale</name>
    <dbReference type="NCBI Taxonomy" id="1355330"/>
    <lineage>
        <taxon>Bacteria</taxon>
        <taxon>Pseudomonadati</taxon>
        <taxon>Bacteroidota</taxon>
        <taxon>Flavobacteriia</taxon>
        <taxon>Flavobacteriales</taxon>
        <taxon>Flavobacteriaceae</taxon>
        <taxon>Flavobacterium</taxon>
    </lineage>
</organism>
<dbReference type="PROSITE" id="PS51257">
    <property type="entry name" value="PROKAR_LIPOPROTEIN"/>
    <property type="match status" value="1"/>
</dbReference>
<dbReference type="RefSeq" id="WP_108739365.1">
    <property type="nucleotide sequence ID" value="NZ_CP020918.1"/>
</dbReference>
<dbReference type="Proteomes" id="UP000244527">
    <property type="component" value="Chromosome"/>
</dbReference>
<dbReference type="OrthoDB" id="1443931at2"/>
<name>A0A2S1L9I2_9FLAO</name>
<dbReference type="EMBL" id="CP020918">
    <property type="protein sequence ID" value="AWG20401.1"/>
    <property type="molecule type" value="Genomic_DNA"/>
</dbReference>
<sequence>MKIYNYLAIIVVTLSVSCKDNTAPVEKNTVVKSNTPEVKVDTSYKKNIRLYDQFYYGMASDVAQKLNNQDSTPTVKLNYKNQSFELKKDLKFNTNLLQSIKLSGDSYDGTSILNLFKEKYGEPTVVLKKIKSEENEIIATKILQYLDNTYTKIKYVPRIHKEVSNEEFQKHFEQPEIMSGKEASRKLHVVRYGSDHFSKVMKDITKNETIELDVEVAIENNSFSKSKNYVTYTWNEGKKEVQLHFLKSVTFSGNKTYQRITLDGGLSINFSNMDDKINTLEDKKPVNSIKQLEKKSFKAI</sequence>
<accession>A0A2S1L9I2</accession>
<evidence type="ECO:0000313" key="1">
    <source>
        <dbReference type="EMBL" id="AWG20401.1"/>
    </source>
</evidence>
<dbReference type="KEGG" id="ffa:FFWV33_02085"/>
<gene>
    <name evidence="1" type="ORF">FFWV33_02085</name>
</gene>
<protein>
    <submittedName>
        <fullName evidence="1">Uncharacterized protein</fullName>
    </submittedName>
</protein>
<reference evidence="1 2" key="1">
    <citation type="submission" date="2017-04" db="EMBL/GenBank/DDBJ databases">
        <title>Compelte genome sequence of WV33.</title>
        <authorList>
            <person name="Lee P.C."/>
        </authorList>
    </citation>
    <scope>NUCLEOTIDE SEQUENCE [LARGE SCALE GENOMIC DNA]</scope>
    <source>
        <strain evidence="1 2">WV33</strain>
    </source>
</reference>
<keyword evidence="2" id="KW-1185">Reference proteome</keyword>
<evidence type="ECO:0000313" key="2">
    <source>
        <dbReference type="Proteomes" id="UP000244527"/>
    </source>
</evidence>
<proteinExistence type="predicted"/>
<dbReference type="AlphaFoldDB" id="A0A2S1L9I2"/>